<dbReference type="InterPro" id="IPR000792">
    <property type="entry name" value="Tscrpt_reg_LuxR_C"/>
</dbReference>
<dbReference type="EMBL" id="BAAANO010000008">
    <property type="protein sequence ID" value="GAA2002492.1"/>
    <property type="molecule type" value="Genomic_DNA"/>
</dbReference>
<sequence>MSIPLSSPAPSLTLAPAGAHACTAVSTHDEDPATGATVEVPLRVLVVDDERFVRSGISAILTADPGIDVIGTAENGAEAVEIVRTRFPDVVLMDIRMPVMDGIDAIAHMAALPRRPQIVALTSMDDGQYVRRAIASGATGFLLKDAEPEDFVRAVRAAALGESFLSPAAASHLVRTWGRDAQPLQVESAARAFAALAPREREVAELVHAGLATTEIASRLYISVSSVKEHLRRVSRKFGLTSTAQVGIAVMVERVRLHR</sequence>
<dbReference type="Proteomes" id="UP001500755">
    <property type="component" value="Unassembled WGS sequence"/>
</dbReference>
<proteinExistence type="predicted"/>
<dbReference type="PANTHER" id="PTHR43214:SF24">
    <property type="entry name" value="TRANSCRIPTIONAL REGULATORY PROTEIN NARL-RELATED"/>
    <property type="match status" value="1"/>
</dbReference>
<evidence type="ECO:0000313" key="9">
    <source>
        <dbReference type="Proteomes" id="UP001500755"/>
    </source>
</evidence>
<dbReference type="PROSITE" id="PS00622">
    <property type="entry name" value="HTH_LUXR_1"/>
    <property type="match status" value="1"/>
</dbReference>
<evidence type="ECO:0000256" key="2">
    <source>
        <dbReference type="ARBA" id="ARBA00023015"/>
    </source>
</evidence>
<organism evidence="8 9">
    <name type="scientific">Brevibacterium samyangense</name>
    <dbReference type="NCBI Taxonomy" id="366888"/>
    <lineage>
        <taxon>Bacteria</taxon>
        <taxon>Bacillati</taxon>
        <taxon>Actinomycetota</taxon>
        <taxon>Actinomycetes</taxon>
        <taxon>Micrococcales</taxon>
        <taxon>Brevibacteriaceae</taxon>
        <taxon>Brevibacterium</taxon>
    </lineage>
</organism>
<keyword evidence="1 5" id="KW-0597">Phosphoprotein</keyword>
<comment type="caution">
    <text evidence="8">The sequence shown here is derived from an EMBL/GenBank/DDBJ whole genome shotgun (WGS) entry which is preliminary data.</text>
</comment>
<accession>A0ABN2T9M0</accession>
<dbReference type="RefSeq" id="WP_344307377.1">
    <property type="nucleotide sequence ID" value="NZ_BAAANO010000008.1"/>
</dbReference>
<dbReference type="InterPro" id="IPR011006">
    <property type="entry name" value="CheY-like_superfamily"/>
</dbReference>
<keyword evidence="2" id="KW-0805">Transcription regulation</keyword>
<keyword evidence="9" id="KW-1185">Reference proteome</keyword>
<evidence type="ECO:0000256" key="4">
    <source>
        <dbReference type="ARBA" id="ARBA00023163"/>
    </source>
</evidence>
<feature type="domain" description="Response regulatory" evidence="7">
    <location>
        <begin position="43"/>
        <end position="159"/>
    </location>
</feature>
<dbReference type="SUPFAM" id="SSF52172">
    <property type="entry name" value="CheY-like"/>
    <property type="match status" value="1"/>
</dbReference>
<dbReference type="InterPro" id="IPR001789">
    <property type="entry name" value="Sig_transdc_resp-reg_receiver"/>
</dbReference>
<dbReference type="CDD" id="cd06170">
    <property type="entry name" value="LuxR_C_like"/>
    <property type="match status" value="1"/>
</dbReference>
<dbReference type="InterPro" id="IPR039420">
    <property type="entry name" value="WalR-like"/>
</dbReference>
<evidence type="ECO:0000313" key="8">
    <source>
        <dbReference type="EMBL" id="GAA2002492.1"/>
    </source>
</evidence>
<dbReference type="PRINTS" id="PR00038">
    <property type="entry name" value="HTHLUXR"/>
</dbReference>
<keyword evidence="4" id="KW-0804">Transcription</keyword>
<feature type="modified residue" description="4-aspartylphosphate" evidence="5">
    <location>
        <position position="94"/>
    </location>
</feature>
<evidence type="ECO:0000256" key="1">
    <source>
        <dbReference type="ARBA" id="ARBA00022553"/>
    </source>
</evidence>
<dbReference type="PROSITE" id="PS50110">
    <property type="entry name" value="RESPONSE_REGULATORY"/>
    <property type="match status" value="1"/>
</dbReference>
<reference evidence="8 9" key="1">
    <citation type="journal article" date="2019" name="Int. J. Syst. Evol. Microbiol.">
        <title>The Global Catalogue of Microorganisms (GCM) 10K type strain sequencing project: providing services to taxonomists for standard genome sequencing and annotation.</title>
        <authorList>
            <consortium name="The Broad Institute Genomics Platform"/>
            <consortium name="The Broad Institute Genome Sequencing Center for Infectious Disease"/>
            <person name="Wu L."/>
            <person name="Ma J."/>
        </authorList>
    </citation>
    <scope>NUCLEOTIDE SEQUENCE [LARGE SCALE GENOMIC DNA]</scope>
    <source>
        <strain evidence="8 9">JCM 14546</strain>
    </source>
</reference>
<evidence type="ECO:0000259" key="6">
    <source>
        <dbReference type="PROSITE" id="PS50043"/>
    </source>
</evidence>
<dbReference type="SMART" id="SM00421">
    <property type="entry name" value="HTH_LUXR"/>
    <property type="match status" value="1"/>
</dbReference>
<keyword evidence="3" id="KW-0238">DNA-binding</keyword>
<dbReference type="SUPFAM" id="SSF46894">
    <property type="entry name" value="C-terminal effector domain of the bipartite response regulators"/>
    <property type="match status" value="1"/>
</dbReference>
<dbReference type="InterPro" id="IPR016032">
    <property type="entry name" value="Sig_transdc_resp-reg_C-effctor"/>
</dbReference>
<dbReference type="InterPro" id="IPR058245">
    <property type="entry name" value="NreC/VraR/RcsB-like_REC"/>
</dbReference>
<evidence type="ECO:0000259" key="7">
    <source>
        <dbReference type="PROSITE" id="PS50110"/>
    </source>
</evidence>
<gene>
    <name evidence="8" type="ORF">GCM10009755_09070</name>
</gene>
<feature type="domain" description="HTH luxR-type" evidence="6">
    <location>
        <begin position="189"/>
        <end position="256"/>
    </location>
</feature>
<dbReference type="Pfam" id="PF00072">
    <property type="entry name" value="Response_reg"/>
    <property type="match status" value="1"/>
</dbReference>
<dbReference type="Pfam" id="PF00196">
    <property type="entry name" value="GerE"/>
    <property type="match status" value="1"/>
</dbReference>
<dbReference type="SMART" id="SM00448">
    <property type="entry name" value="REC"/>
    <property type="match status" value="1"/>
</dbReference>
<protein>
    <submittedName>
        <fullName evidence="8">Response regulator transcription factor</fullName>
    </submittedName>
</protein>
<dbReference type="CDD" id="cd17535">
    <property type="entry name" value="REC_NarL-like"/>
    <property type="match status" value="1"/>
</dbReference>
<dbReference type="Gene3D" id="3.40.50.2300">
    <property type="match status" value="1"/>
</dbReference>
<dbReference type="PANTHER" id="PTHR43214">
    <property type="entry name" value="TWO-COMPONENT RESPONSE REGULATOR"/>
    <property type="match status" value="1"/>
</dbReference>
<dbReference type="PROSITE" id="PS50043">
    <property type="entry name" value="HTH_LUXR_2"/>
    <property type="match status" value="1"/>
</dbReference>
<evidence type="ECO:0000256" key="5">
    <source>
        <dbReference type="PROSITE-ProRule" id="PRU00169"/>
    </source>
</evidence>
<name>A0ABN2T9M0_9MICO</name>
<evidence type="ECO:0000256" key="3">
    <source>
        <dbReference type="ARBA" id="ARBA00023125"/>
    </source>
</evidence>